<evidence type="ECO:0000256" key="3">
    <source>
        <dbReference type="ARBA" id="ARBA00022475"/>
    </source>
</evidence>
<evidence type="ECO:0000256" key="8">
    <source>
        <dbReference type="RuleBase" id="RU363032"/>
    </source>
</evidence>
<accession>A0A1M5U1K7</accession>
<feature type="transmembrane region" description="Helical" evidence="8">
    <location>
        <begin position="57"/>
        <end position="82"/>
    </location>
</feature>
<keyword evidence="4 8" id="KW-0812">Transmembrane</keyword>
<dbReference type="PANTHER" id="PTHR30614">
    <property type="entry name" value="MEMBRANE COMPONENT OF AMINO ACID ABC TRANSPORTER"/>
    <property type="match status" value="1"/>
</dbReference>
<name>A0A1M5U1K7_9CLOT</name>
<dbReference type="STRING" id="1121306.SAMN02745196_00812"/>
<keyword evidence="7 8" id="KW-0472">Membrane</keyword>
<dbReference type="GO" id="GO:0015184">
    <property type="term" value="F:L-cystine transmembrane transporter activity"/>
    <property type="evidence" value="ECO:0007669"/>
    <property type="project" value="TreeGrafter"/>
</dbReference>
<reference evidence="10 11" key="1">
    <citation type="submission" date="2016-11" db="EMBL/GenBank/DDBJ databases">
        <authorList>
            <person name="Jaros S."/>
            <person name="Januszkiewicz K."/>
            <person name="Wedrychowicz H."/>
        </authorList>
    </citation>
    <scope>NUCLEOTIDE SEQUENCE [LARGE SCALE GENOMIC DNA]</scope>
    <source>
        <strain evidence="10 11">DSM 3089</strain>
    </source>
</reference>
<dbReference type="CDD" id="cd06261">
    <property type="entry name" value="TM_PBP2"/>
    <property type="match status" value="1"/>
</dbReference>
<dbReference type="Pfam" id="PF00528">
    <property type="entry name" value="BPD_transp_1"/>
    <property type="match status" value="1"/>
</dbReference>
<feature type="transmembrane region" description="Helical" evidence="8">
    <location>
        <begin position="136"/>
        <end position="158"/>
    </location>
</feature>
<keyword evidence="6 8" id="KW-1133">Transmembrane helix</keyword>
<comment type="subcellular location">
    <subcellularLocation>
        <location evidence="1 8">Cell membrane</location>
        <topology evidence="1 8">Multi-pass membrane protein</topology>
    </subcellularLocation>
</comment>
<dbReference type="RefSeq" id="WP_242944289.1">
    <property type="nucleotide sequence ID" value="NZ_FQXP01000003.1"/>
</dbReference>
<dbReference type="Proteomes" id="UP000184526">
    <property type="component" value="Unassembled WGS sequence"/>
</dbReference>
<dbReference type="SUPFAM" id="SSF161098">
    <property type="entry name" value="MetI-like"/>
    <property type="match status" value="1"/>
</dbReference>
<dbReference type="InterPro" id="IPR010065">
    <property type="entry name" value="AA_ABC_transptr_permease_3TM"/>
</dbReference>
<evidence type="ECO:0000256" key="2">
    <source>
        <dbReference type="ARBA" id="ARBA00022448"/>
    </source>
</evidence>
<dbReference type="AlphaFoldDB" id="A0A1M5U1K7"/>
<sequence>MDKFSFSYAVKIIPIMLKYLKVTLELATVSMIIGLIIAIILSMLLNKKNKVIDKIIGLYISFFRGVPMIAQLFLFYLGLVQIFPSMRVITADQAAIFVFSLSSSAFMCESIRASILSIDRGQMEAALSINMTYNQAMVRVILPQAIRVAIPTLFNSFINLVKDSSLAFTIGVTEMIAAAQMEATATFRYLEAFLDIALVYWILVSLLTYIQKRLEVKMNKWY</sequence>
<feature type="transmembrane region" description="Helical" evidence="8">
    <location>
        <begin position="94"/>
        <end position="115"/>
    </location>
</feature>
<dbReference type="Gene3D" id="1.10.3720.10">
    <property type="entry name" value="MetI-like"/>
    <property type="match status" value="1"/>
</dbReference>
<dbReference type="InterPro" id="IPR043429">
    <property type="entry name" value="ArtM/GltK/GlnP/TcyL/YhdX-like"/>
</dbReference>
<evidence type="ECO:0000313" key="11">
    <source>
        <dbReference type="Proteomes" id="UP000184526"/>
    </source>
</evidence>
<dbReference type="InterPro" id="IPR035906">
    <property type="entry name" value="MetI-like_sf"/>
</dbReference>
<evidence type="ECO:0000256" key="5">
    <source>
        <dbReference type="ARBA" id="ARBA00022970"/>
    </source>
</evidence>
<gene>
    <name evidence="10" type="ORF">SAMN02745196_00812</name>
</gene>
<evidence type="ECO:0000259" key="9">
    <source>
        <dbReference type="PROSITE" id="PS50928"/>
    </source>
</evidence>
<feature type="transmembrane region" description="Helical" evidence="8">
    <location>
        <begin position="26"/>
        <end position="45"/>
    </location>
</feature>
<dbReference type="GO" id="GO:0043190">
    <property type="term" value="C:ATP-binding cassette (ABC) transporter complex"/>
    <property type="evidence" value="ECO:0007669"/>
    <property type="project" value="InterPro"/>
</dbReference>
<organism evidence="10 11">
    <name type="scientific">Clostridium collagenovorans DSM 3089</name>
    <dbReference type="NCBI Taxonomy" id="1121306"/>
    <lineage>
        <taxon>Bacteria</taxon>
        <taxon>Bacillati</taxon>
        <taxon>Bacillota</taxon>
        <taxon>Clostridia</taxon>
        <taxon>Eubacteriales</taxon>
        <taxon>Clostridiaceae</taxon>
        <taxon>Clostridium</taxon>
    </lineage>
</organism>
<feature type="domain" description="ABC transmembrane type-1" evidence="9">
    <location>
        <begin position="20"/>
        <end position="211"/>
    </location>
</feature>
<keyword evidence="5" id="KW-0029">Amino-acid transport</keyword>
<dbReference type="InterPro" id="IPR000515">
    <property type="entry name" value="MetI-like"/>
</dbReference>
<feature type="transmembrane region" description="Helical" evidence="8">
    <location>
        <begin position="192"/>
        <end position="210"/>
    </location>
</feature>
<dbReference type="NCBIfam" id="TIGR01726">
    <property type="entry name" value="HEQRo_perm_3TM"/>
    <property type="match status" value="1"/>
</dbReference>
<keyword evidence="11" id="KW-1185">Reference proteome</keyword>
<evidence type="ECO:0000256" key="6">
    <source>
        <dbReference type="ARBA" id="ARBA00022989"/>
    </source>
</evidence>
<evidence type="ECO:0000313" key="10">
    <source>
        <dbReference type="EMBL" id="SHH56975.1"/>
    </source>
</evidence>
<evidence type="ECO:0000256" key="4">
    <source>
        <dbReference type="ARBA" id="ARBA00022692"/>
    </source>
</evidence>
<proteinExistence type="inferred from homology"/>
<keyword evidence="3" id="KW-1003">Cell membrane</keyword>
<protein>
    <submittedName>
        <fullName evidence="10">Putative amino-acid transport system permease protein</fullName>
    </submittedName>
</protein>
<keyword evidence="2 8" id="KW-0813">Transport</keyword>
<dbReference type="PROSITE" id="PS50928">
    <property type="entry name" value="ABC_TM1"/>
    <property type="match status" value="1"/>
</dbReference>
<dbReference type="PANTHER" id="PTHR30614:SF0">
    <property type="entry name" value="L-CYSTINE TRANSPORT SYSTEM PERMEASE PROTEIN TCYL"/>
    <property type="match status" value="1"/>
</dbReference>
<evidence type="ECO:0000256" key="1">
    <source>
        <dbReference type="ARBA" id="ARBA00004651"/>
    </source>
</evidence>
<comment type="similarity">
    <text evidence="8">Belongs to the binding-protein-dependent transport system permease family.</text>
</comment>
<dbReference type="EMBL" id="FQXP01000003">
    <property type="protein sequence ID" value="SHH56975.1"/>
    <property type="molecule type" value="Genomic_DNA"/>
</dbReference>
<evidence type="ECO:0000256" key="7">
    <source>
        <dbReference type="ARBA" id="ARBA00023136"/>
    </source>
</evidence>